<gene>
    <name evidence="4" type="ORF">M440DRAFT_1435889</name>
</gene>
<dbReference type="PANTHER" id="PTHR11552">
    <property type="entry name" value="GLUCOSE-METHANOL-CHOLINE GMC OXIDOREDUCTASE"/>
    <property type="match status" value="1"/>
</dbReference>
<dbReference type="Proteomes" id="UP000240760">
    <property type="component" value="Unassembled WGS sequence"/>
</dbReference>
<accession>A0A2T4CF89</accession>
<evidence type="ECO:0000256" key="2">
    <source>
        <dbReference type="PIRSR" id="PIRSR000137-2"/>
    </source>
</evidence>
<dbReference type="Gene3D" id="3.30.560.10">
    <property type="entry name" value="Glucose Oxidase, domain 3"/>
    <property type="match status" value="1"/>
</dbReference>
<evidence type="ECO:0000313" key="5">
    <source>
        <dbReference type="Proteomes" id="UP000240760"/>
    </source>
</evidence>
<dbReference type="GO" id="GO:0016614">
    <property type="term" value="F:oxidoreductase activity, acting on CH-OH group of donors"/>
    <property type="evidence" value="ECO:0007669"/>
    <property type="project" value="InterPro"/>
</dbReference>
<organism evidence="4 5">
    <name type="scientific">Trichoderma longibrachiatum ATCC 18648</name>
    <dbReference type="NCBI Taxonomy" id="983965"/>
    <lineage>
        <taxon>Eukaryota</taxon>
        <taxon>Fungi</taxon>
        <taxon>Dikarya</taxon>
        <taxon>Ascomycota</taxon>
        <taxon>Pezizomycotina</taxon>
        <taxon>Sordariomycetes</taxon>
        <taxon>Hypocreomycetidae</taxon>
        <taxon>Hypocreales</taxon>
        <taxon>Hypocreaceae</taxon>
        <taxon>Trichoderma</taxon>
    </lineage>
</organism>
<sequence length="608" mass="65497">MGSAIDVFDYIIIGGGTAGLTVANRLTEDADIQVLVIEAGQDRTNDPLVQIPGLVVGMYGKPEYDWNFSSTPQPGLNHRIINQARGKQLGGSSALNFMMMLYPPRGSLDAWGALGNEGWDYDALSPYLRKFATFHSPPQAAKDVVGLANHDDSAVGNGPVQVCFSEGYGEANKAWMEAFAKLGLEMKTDPRTGKGLGAFQQGGSIDPATNTRSHAGNAHYTPEIASRSNLTVMTETVVQKIIFDKSEDVPVAVGVLLRTRDGAEKTLLTGGEIILAAGALMSPQVLELSGIGSRSLLESLAIPVVVNNPNVGEHLQDHPITCQSFEVKPGVLSGDVLRDPNVLGALLQQYQDGGKGPLGQSNISVAYVPLADGDGVCSGDAKESLFAAHREHLQTPEARVLSKLLQEPDEPTVQYFLFPSQAHTVIDNSSSMADYLLPTSPENYLTVMTMLNHPFSRGSVHITSTDVDNLPTWDPKFNSNPLDLEVSARHVQFVELLLRTASFADLFKPSGARIPQLTGDTLENARELVRQSQVCCFHPSCSLAMKPREQGGVVDSRLRVYGTKGLRVVDASVFPIQTAGNIQSVVYVVAEKASDIIKEDRTGMRMSK</sequence>
<dbReference type="PROSITE" id="PS00624">
    <property type="entry name" value="GMC_OXRED_2"/>
    <property type="match status" value="1"/>
</dbReference>
<proteinExistence type="inferred from homology"/>
<keyword evidence="5" id="KW-1185">Reference proteome</keyword>
<protein>
    <submittedName>
        <fullName evidence="4">GMC oxidoreductase</fullName>
    </submittedName>
</protein>
<dbReference type="GO" id="GO:0050660">
    <property type="term" value="F:flavin adenine dinucleotide binding"/>
    <property type="evidence" value="ECO:0007669"/>
    <property type="project" value="InterPro"/>
</dbReference>
<dbReference type="EMBL" id="KZ679127">
    <property type="protein sequence ID" value="PTB80229.1"/>
    <property type="molecule type" value="Genomic_DNA"/>
</dbReference>
<keyword evidence="2" id="KW-0285">Flavoprotein</keyword>
<dbReference type="Pfam" id="PF00732">
    <property type="entry name" value="GMC_oxred_N"/>
    <property type="match status" value="1"/>
</dbReference>
<dbReference type="InterPro" id="IPR012132">
    <property type="entry name" value="GMC_OxRdtase"/>
</dbReference>
<evidence type="ECO:0000313" key="4">
    <source>
        <dbReference type="EMBL" id="PTB80229.1"/>
    </source>
</evidence>
<feature type="binding site" evidence="2">
    <location>
        <position position="238"/>
    </location>
    <ligand>
        <name>FAD</name>
        <dbReference type="ChEBI" id="CHEBI:57692"/>
    </ligand>
</feature>
<comment type="similarity">
    <text evidence="1">Belongs to the GMC oxidoreductase family.</text>
</comment>
<keyword evidence="2" id="KW-0274">FAD</keyword>
<dbReference type="InterPro" id="IPR007867">
    <property type="entry name" value="GMC_OxRtase_C"/>
</dbReference>
<dbReference type="SUPFAM" id="SSF51905">
    <property type="entry name" value="FAD/NAD(P)-binding domain"/>
    <property type="match status" value="1"/>
</dbReference>
<feature type="domain" description="Glucose-methanol-choline oxidoreductase N-terminal" evidence="3">
    <location>
        <begin position="278"/>
        <end position="292"/>
    </location>
</feature>
<dbReference type="STRING" id="983965.A0A2T4CF89"/>
<dbReference type="Gene3D" id="3.50.50.60">
    <property type="entry name" value="FAD/NAD(P)-binding domain"/>
    <property type="match status" value="1"/>
</dbReference>
<dbReference type="InterPro" id="IPR036188">
    <property type="entry name" value="FAD/NAD-bd_sf"/>
</dbReference>
<dbReference type="Pfam" id="PF05199">
    <property type="entry name" value="GMC_oxred_C"/>
    <property type="match status" value="1"/>
</dbReference>
<dbReference type="InterPro" id="IPR000172">
    <property type="entry name" value="GMC_OxRdtase_N"/>
</dbReference>
<dbReference type="SUPFAM" id="SSF54373">
    <property type="entry name" value="FAD-linked reductases, C-terminal domain"/>
    <property type="match status" value="1"/>
</dbReference>
<dbReference type="PANTHER" id="PTHR11552:SF210">
    <property type="entry name" value="GLUCOSE-METHANOL-CHOLINE OXIDOREDUCTASE N-TERMINAL DOMAIN-CONTAINING PROTEIN-RELATED"/>
    <property type="match status" value="1"/>
</dbReference>
<reference evidence="4 5" key="1">
    <citation type="submission" date="2016-07" db="EMBL/GenBank/DDBJ databases">
        <title>Multiple horizontal gene transfer events from other fungi enriched the ability of initially mycotrophic Trichoderma (Ascomycota) to feed on dead plant biomass.</title>
        <authorList>
            <consortium name="DOE Joint Genome Institute"/>
            <person name="Aerts A."/>
            <person name="Atanasova L."/>
            <person name="Chenthamara K."/>
            <person name="Zhang J."/>
            <person name="Grujic M."/>
            <person name="Henrissat B."/>
            <person name="Kuo A."/>
            <person name="Salamov A."/>
            <person name="Lipzen A."/>
            <person name="Labutti K."/>
            <person name="Barry K."/>
            <person name="Miao Y."/>
            <person name="Rahimi M.J."/>
            <person name="Shen Q."/>
            <person name="Grigoriev I.V."/>
            <person name="Kubicek C.P."/>
            <person name="Druzhinina I.S."/>
        </authorList>
    </citation>
    <scope>NUCLEOTIDE SEQUENCE [LARGE SCALE GENOMIC DNA]</scope>
    <source>
        <strain evidence="4 5">ATCC 18648</strain>
    </source>
</reference>
<dbReference type="AlphaFoldDB" id="A0A2T4CF89"/>
<evidence type="ECO:0000256" key="1">
    <source>
        <dbReference type="ARBA" id="ARBA00010790"/>
    </source>
</evidence>
<comment type="cofactor">
    <cofactor evidence="2">
        <name>FAD</name>
        <dbReference type="ChEBI" id="CHEBI:57692"/>
    </cofactor>
</comment>
<name>A0A2T4CF89_TRILO</name>
<evidence type="ECO:0000259" key="3">
    <source>
        <dbReference type="PROSITE" id="PS00624"/>
    </source>
</evidence>
<dbReference type="OrthoDB" id="269227at2759"/>
<dbReference type="PIRSF" id="PIRSF000137">
    <property type="entry name" value="Alcohol_oxidase"/>
    <property type="match status" value="1"/>
</dbReference>